<dbReference type="PANTHER" id="PTHR48081">
    <property type="entry name" value="AB HYDROLASE SUPERFAMILY PROTEIN C4A8.06C"/>
    <property type="match status" value="1"/>
</dbReference>
<dbReference type="Gene3D" id="3.40.50.1820">
    <property type="entry name" value="alpha/beta hydrolase"/>
    <property type="match status" value="1"/>
</dbReference>
<gene>
    <name evidence="4" type="primary">nlhH_13</name>
    <name evidence="4" type="ORF">ETAA8_47610</name>
</gene>
<name>A0A517YHE5_9BACT</name>
<dbReference type="OrthoDB" id="9806180at2"/>
<dbReference type="InterPro" id="IPR050300">
    <property type="entry name" value="GDXG_lipolytic_enzyme"/>
</dbReference>
<evidence type="ECO:0000313" key="4">
    <source>
        <dbReference type="EMBL" id="QDU29646.1"/>
    </source>
</evidence>
<dbReference type="Proteomes" id="UP000315017">
    <property type="component" value="Chromosome"/>
</dbReference>
<feature type="chain" id="PRO_5022048725" evidence="2">
    <location>
        <begin position="28"/>
        <end position="288"/>
    </location>
</feature>
<dbReference type="SUPFAM" id="SSF53474">
    <property type="entry name" value="alpha/beta-Hydrolases"/>
    <property type="match status" value="1"/>
</dbReference>
<evidence type="ECO:0000256" key="1">
    <source>
        <dbReference type="ARBA" id="ARBA00022801"/>
    </source>
</evidence>
<keyword evidence="5" id="KW-1185">Reference proteome</keyword>
<dbReference type="Pfam" id="PF20434">
    <property type="entry name" value="BD-FAE"/>
    <property type="match status" value="1"/>
</dbReference>
<organism evidence="4 5">
    <name type="scientific">Anatilimnocola aggregata</name>
    <dbReference type="NCBI Taxonomy" id="2528021"/>
    <lineage>
        <taxon>Bacteria</taxon>
        <taxon>Pseudomonadati</taxon>
        <taxon>Planctomycetota</taxon>
        <taxon>Planctomycetia</taxon>
        <taxon>Pirellulales</taxon>
        <taxon>Pirellulaceae</taxon>
        <taxon>Anatilimnocola</taxon>
    </lineage>
</organism>
<protein>
    <submittedName>
        <fullName evidence="4">Carboxylesterase NlhH</fullName>
        <ecNumber evidence="4">3.1.1.1</ecNumber>
    </submittedName>
</protein>
<dbReference type="PANTHER" id="PTHR48081:SF9">
    <property type="entry name" value="CARBOXYLESTERASE"/>
    <property type="match status" value="1"/>
</dbReference>
<feature type="domain" description="BD-FAE-like" evidence="3">
    <location>
        <begin position="54"/>
        <end position="159"/>
    </location>
</feature>
<dbReference type="InterPro" id="IPR049492">
    <property type="entry name" value="BD-FAE-like_dom"/>
</dbReference>
<dbReference type="InterPro" id="IPR029058">
    <property type="entry name" value="AB_hydrolase_fold"/>
</dbReference>
<dbReference type="EC" id="3.1.1.1" evidence="4"/>
<evidence type="ECO:0000313" key="5">
    <source>
        <dbReference type="Proteomes" id="UP000315017"/>
    </source>
</evidence>
<dbReference type="GO" id="GO:0106435">
    <property type="term" value="F:carboxylesterase activity"/>
    <property type="evidence" value="ECO:0007669"/>
    <property type="project" value="UniProtKB-EC"/>
</dbReference>
<dbReference type="KEGG" id="aagg:ETAA8_47610"/>
<reference evidence="4 5" key="1">
    <citation type="submission" date="2019-02" db="EMBL/GenBank/DDBJ databases">
        <title>Deep-cultivation of Planctomycetes and their phenomic and genomic characterization uncovers novel biology.</title>
        <authorList>
            <person name="Wiegand S."/>
            <person name="Jogler M."/>
            <person name="Boedeker C."/>
            <person name="Pinto D."/>
            <person name="Vollmers J."/>
            <person name="Rivas-Marin E."/>
            <person name="Kohn T."/>
            <person name="Peeters S.H."/>
            <person name="Heuer A."/>
            <person name="Rast P."/>
            <person name="Oberbeckmann S."/>
            <person name="Bunk B."/>
            <person name="Jeske O."/>
            <person name="Meyerdierks A."/>
            <person name="Storesund J.E."/>
            <person name="Kallscheuer N."/>
            <person name="Luecker S."/>
            <person name="Lage O.M."/>
            <person name="Pohl T."/>
            <person name="Merkel B.J."/>
            <person name="Hornburger P."/>
            <person name="Mueller R.-W."/>
            <person name="Bruemmer F."/>
            <person name="Labrenz M."/>
            <person name="Spormann A.M."/>
            <person name="Op den Camp H."/>
            <person name="Overmann J."/>
            <person name="Amann R."/>
            <person name="Jetten M.S.M."/>
            <person name="Mascher T."/>
            <person name="Medema M.H."/>
            <person name="Devos D.P."/>
            <person name="Kaster A.-K."/>
            <person name="Ovreas L."/>
            <person name="Rohde M."/>
            <person name="Galperin M.Y."/>
            <person name="Jogler C."/>
        </authorList>
    </citation>
    <scope>NUCLEOTIDE SEQUENCE [LARGE SCALE GENOMIC DNA]</scope>
    <source>
        <strain evidence="4 5">ETA_A8</strain>
    </source>
</reference>
<keyword evidence="2" id="KW-0732">Signal</keyword>
<feature type="signal peptide" evidence="2">
    <location>
        <begin position="1"/>
        <end position="27"/>
    </location>
</feature>
<evidence type="ECO:0000259" key="3">
    <source>
        <dbReference type="Pfam" id="PF20434"/>
    </source>
</evidence>
<dbReference type="RefSeq" id="WP_145093774.1">
    <property type="nucleotide sequence ID" value="NZ_CP036274.1"/>
</dbReference>
<dbReference type="EMBL" id="CP036274">
    <property type="protein sequence ID" value="QDU29646.1"/>
    <property type="molecule type" value="Genomic_DNA"/>
</dbReference>
<proteinExistence type="predicted"/>
<keyword evidence="1 4" id="KW-0378">Hydrolase</keyword>
<evidence type="ECO:0000256" key="2">
    <source>
        <dbReference type="SAM" id="SignalP"/>
    </source>
</evidence>
<accession>A0A517YHE5</accession>
<dbReference type="AlphaFoldDB" id="A0A517YHE5"/>
<sequence precursor="true">MPRPIRLHVLLILSLCAFVGQSLTLSAADEIRVLKDMPYKAEATTEYEQQRCKLDLYLPANAKNFPTIVWFHGGGLQAGSNDGDGALGRRFANDGIAVASVNYRLDPNVKFPAYIEDAAAAFSFVRKQITEYGGSPDSIFVSGHSAGGYLTAMIGADEKYLAKHNLKLQDIAGLMPISGQMITHSTVRAERGIPKTRPVIDQAAPAYYSSRETPAWLLIVGSQDMASRAEENRYFGAALKAAGHKDVTYLEVEGRNHGTIGNRIGEPTDTVALAMLEFMKRLRRPASP</sequence>